<reference evidence="2" key="1">
    <citation type="submission" date="2018-05" db="EMBL/GenBank/DDBJ databases">
        <authorList>
            <person name="Lanie J.A."/>
            <person name="Ng W.-L."/>
            <person name="Kazmierczak K.M."/>
            <person name="Andrzejewski T.M."/>
            <person name="Davidsen T.M."/>
            <person name="Wayne K.J."/>
            <person name="Tettelin H."/>
            <person name="Glass J.I."/>
            <person name="Rusch D."/>
            <person name="Podicherti R."/>
            <person name="Tsui H.-C.T."/>
            <person name="Winkler M.E."/>
        </authorList>
    </citation>
    <scope>NUCLEOTIDE SEQUENCE</scope>
</reference>
<feature type="non-terminal residue" evidence="2">
    <location>
        <position position="1"/>
    </location>
</feature>
<organism evidence="2">
    <name type="scientific">marine metagenome</name>
    <dbReference type="NCBI Taxonomy" id="408172"/>
    <lineage>
        <taxon>unclassified sequences</taxon>
        <taxon>metagenomes</taxon>
        <taxon>ecological metagenomes</taxon>
    </lineage>
</organism>
<proteinExistence type="predicted"/>
<protein>
    <recommendedName>
        <fullName evidence="1">Integrase catalytic domain-containing protein</fullName>
    </recommendedName>
</protein>
<feature type="domain" description="Integrase catalytic" evidence="1">
    <location>
        <begin position="31"/>
        <end position="85"/>
    </location>
</feature>
<dbReference type="InterPro" id="IPR036397">
    <property type="entry name" value="RNaseH_sf"/>
</dbReference>
<dbReference type="SUPFAM" id="SSF53098">
    <property type="entry name" value="Ribonuclease H-like"/>
    <property type="match status" value="1"/>
</dbReference>
<evidence type="ECO:0000259" key="1">
    <source>
        <dbReference type="Pfam" id="PF13333"/>
    </source>
</evidence>
<dbReference type="Gene3D" id="3.30.420.10">
    <property type="entry name" value="Ribonuclease H-like superfamily/Ribonuclease H"/>
    <property type="match status" value="1"/>
</dbReference>
<accession>A0A382SS92</accession>
<sequence>VLFYIGGDAGGDFVIQSMSRKGDCWDNAVAESFFHLLKTELTYHCRWLNYQAAYRSLFEYIEIFYNRERSHSTLYYVSPDQFEQHISTIAA</sequence>
<dbReference type="EMBL" id="UINC01130942">
    <property type="protein sequence ID" value="SVD12335.1"/>
    <property type="molecule type" value="Genomic_DNA"/>
</dbReference>
<dbReference type="InterPro" id="IPR012337">
    <property type="entry name" value="RNaseH-like_sf"/>
</dbReference>
<evidence type="ECO:0000313" key="2">
    <source>
        <dbReference type="EMBL" id="SVD12335.1"/>
    </source>
</evidence>
<dbReference type="PANTHER" id="PTHR46889:SF4">
    <property type="entry name" value="TRANSPOSASE INSO FOR INSERTION SEQUENCE ELEMENT IS911B-RELATED"/>
    <property type="match status" value="1"/>
</dbReference>
<dbReference type="PANTHER" id="PTHR46889">
    <property type="entry name" value="TRANSPOSASE INSF FOR INSERTION SEQUENCE IS3B-RELATED"/>
    <property type="match status" value="1"/>
</dbReference>
<dbReference type="InterPro" id="IPR001584">
    <property type="entry name" value="Integrase_cat-core"/>
</dbReference>
<dbReference type="GO" id="GO:0003676">
    <property type="term" value="F:nucleic acid binding"/>
    <property type="evidence" value="ECO:0007669"/>
    <property type="project" value="InterPro"/>
</dbReference>
<dbReference type="InterPro" id="IPR050900">
    <property type="entry name" value="Transposase_IS3/IS150/IS904"/>
</dbReference>
<gene>
    <name evidence="2" type="ORF">METZ01_LOCUS365189</name>
</gene>
<dbReference type="GO" id="GO:0015074">
    <property type="term" value="P:DNA integration"/>
    <property type="evidence" value="ECO:0007669"/>
    <property type="project" value="InterPro"/>
</dbReference>
<name>A0A382SS92_9ZZZZ</name>
<dbReference type="AlphaFoldDB" id="A0A382SS92"/>
<dbReference type="Pfam" id="PF13333">
    <property type="entry name" value="rve_2"/>
    <property type="match status" value="1"/>
</dbReference>